<reference evidence="7 8" key="1">
    <citation type="submission" date="2022-05" db="EMBL/GenBank/DDBJ databases">
        <authorList>
            <consortium name="Genoscope - CEA"/>
            <person name="William W."/>
        </authorList>
    </citation>
    <scope>NUCLEOTIDE SEQUENCE [LARGE SCALE GENOMIC DNA]</scope>
</reference>
<evidence type="ECO:0000256" key="5">
    <source>
        <dbReference type="ARBA" id="ARBA00023136"/>
    </source>
</evidence>
<name>A0ABN8Q8T2_9CNID</name>
<keyword evidence="2" id="KW-0812">Transmembrane</keyword>
<dbReference type="PANTHER" id="PTHR16059:SF25">
    <property type="entry name" value="LYSOZYME"/>
    <property type="match status" value="1"/>
</dbReference>
<dbReference type="PANTHER" id="PTHR16059">
    <property type="entry name" value="ANTHRAX TOXIN RECEPTOR"/>
    <property type="match status" value="1"/>
</dbReference>
<dbReference type="Gene3D" id="3.40.50.410">
    <property type="entry name" value="von Willebrand factor, type A domain"/>
    <property type="match status" value="1"/>
</dbReference>
<evidence type="ECO:0000256" key="1">
    <source>
        <dbReference type="ARBA" id="ARBA00004167"/>
    </source>
</evidence>
<dbReference type="InterPro" id="IPR002035">
    <property type="entry name" value="VWF_A"/>
</dbReference>
<keyword evidence="5" id="KW-0472">Membrane</keyword>
<evidence type="ECO:0000313" key="7">
    <source>
        <dbReference type="EMBL" id="CAH3157638.1"/>
    </source>
</evidence>
<dbReference type="Pfam" id="PF00092">
    <property type="entry name" value="VWA"/>
    <property type="match status" value="1"/>
</dbReference>
<dbReference type="Proteomes" id="UP001159405">
    <property type="component" value="Unassembled WGS sequence"/>
</dbReference>
<evidence type="ECO:0000256" key="4">
    <source>
        <dbReference type="ARBA" id="ARBA00022989"/>
    </source>
</evidence>
<dbReference type="CDD" id="cd01450">
    <property type="entry name" value="vWFA_subfamily_ECM"/>
    <property type="match status" value="1"/>
</dbReference>
<evidence type="ECO:0000313" key="8">
    <source>
        <dbReference type="Proteomes" id="UP001159405"/>
    </source>
</evidence>
<gene>
    <name evidence="7" type="ORF">PLOB_00002347</name>
</gene>
<keyword evidence="8" id="KW-1185">Reference proteome</keyword>
<dbReference type="SUPFAM" id="SSF53300">
    <property type="entry name" value="vWA-like"/>
    <property type="match status" value="1"/>
</dbReference>
<evidence type="ECO:0000259" key="6">
    <source>
        <dbReference type="PROSITE" id="PS50234"/>
    </source>
</evidence>
<keyword evidence="3" id="KW-0732">Signal</keyword>
<proteinExistence type="predicted"/>
<comment type="subcellular location">
    <subcellularLocation>
        <location evidence="1">Membrane</location>
        <topology evidence="1">Single-pass membrane protein</topology>
    </subcellularLocation>
</comment>
<dbReference type="EMBL" id="CALNXK010000108">
    <property type="protein sequence ID" value="CAH3157638.1"/>
    <property type="molecule type" value="Genomic_DNA"/>
</dbReference>
<dbReference type="InterPro" id="IPR036465">
    <property type="entry name" value="vWFA_dom_sf"/>
</dbReference>
<protein>
    <recommendedName>
        <fullName evidence="6">VWFA domain-containing protein</fullName>
    </recommendedName>
</protein>
<dbReference type="SMART" id="SM00327">
    <property type="entry name" value="VWA"/>
    <property type="match status" value="1"/>
</dbReference>
<feature type="domain" description="VWFA" evidence="6">
    <location>
        <begin position="1"/>
        <end position="182"/>
    </location>
</feature>
<evidence type="ECO:0000256" key="3">
    <source>
        <dbReference type="ARBA" id="ARBA00022729"/>
    </source>
</evidence>
<organism evidence="7 8">
    <name type="scientific">Porites lobata</name>
    <dbReference type="NCBI Taxonomy" id="104759"/>
    <lineage>
        <taxon>Eukaryota</taxon>
        <taxon>Metazoa</taxon>
        <taxon>Cnidaria</taxon>
        <taxon>Anthozoa</taxon>
        <taxon>Hexacorallia</taxon>
        <taxon>Scleractinia</taxon>
        <taxon>Fungiina</taxon>
        <taxon>Poritidae</taxon>
        <taxon>Porites</taxon>
    </lineage>
</organism>
<dbReference type="PROSITE" id="PS50234">
    <property type="entry name" value="VWFA"/>
    <property type="match status" value="1"/>
</dbReference>
<evidence type="ECO:0000256" key="2">
    <source>
        <dbReference type="ARBA" id="ARBA00022692"/>
    </source>
</evidence>
<comment type="caution">
    <text evidence="7">The sequence shown here is derived from an EMBL/GenBank/DDBJ whole genome shotgun (WGS) entry which is preliminary data.</text>
</comment>
<sequence length="900" mass="97372">MDSSYTISPSLWEKEKSIALTLMDKLDISPLGIHVGVMTLNSEVDFPIAFNGYADAADLKTKVRQLQYHTGWSRTDLGLAAVKNRMFAAQAGLRDIRLVPKVLVVLSNGRTDGSQDQNVNWAQRVKDAADDLKRARVKIVCVQIGENLSQDLVRIASGTSLVFGQSDIEGLVGTIVDMCGEMCAKTSFPAMAPQPRPVPVPAPAPFPAPIPAPLPAPMPQTSPYPVAPAVPPGACQVPQCTFPSVCITAEIYQTCVAPTSSSTGNTTCSTPGPCRTTFTRTATDTTTLTNTQTLTSTEVATITSTDIATQTSTAYATKTYTQTDVLTTTSTEAVTTTHHTTETNTAILTSHVPVTKTLTTTSTDVFNTTNIDTLTSTATINTTNTALVTSTRYETKTNTAVATSTATVTSTTVVKATTTLTTTSTGRATSTLVTTATKTNIVNATQYATETLKKILTTIATSTSVVTTCSANWVPASTVLHLGTAASFSLTLKLKQGHSTTEPIFNPTLQITKSGTSTNKALLWFESYLTNRKQPTSVATSLLETLTTTHGVPQASILGPTLLSRAEPPPHSTGCTTNYTKLGCFKDGRNPRPLPELLFTDRDAQSKVSSNKTIDWNNWDTYIVDLVCRCANAAKAKKYSHFSIQYFGECWSGPDAAETYDKDGPSEKCFTKGSMQKCNVSDNVECVGDLNTNSVYGINVQGNYKICVSNHLHMQFTPNRCFFPRVLTALFPSFPAPKPRITEATPSLPSLTAVTTPPPITSKLPIGCNITYTKVGCFKDDRKKKRPLPDILFTDRDPSMKKKWSGYRIDWKNWDEYIVDVVCRCANAANAKKYSYFSVQYYGECWSGPEAADTYNRAGKSKKCVTKGVNVPCNLNDNVECVGKQNTNFVYYITPKGNSV</sequence>
<accession>A0ABN8Q8T2</accession>
<keyword evidence="4" id="KW-1133">Transmembrane helix</keyword>